<evidence type="ECO:0000313" key="3">
    <source>
        <dbReference type="Proteomes" id="UP001501243"/>
    </source>
</evidence>
<dbReference type="PROSITE" id="PS51257">
    <property type="entry name" value="PROKAR_LIPOPROTEIN"/>
    <property type="match status" value="1"/>
</dbReference>
<evidence type="ECO:0008006" key="4">
    <source>
        <dbReference type="Google" id="ProtNLM"/>
    </source>
</evidence>
<dbReference type="Proteomes" id="UP001501243">
    <property type="component" value="Unassembled WGS sequence"/>
</dbReference>
<evidence type="ECO:0000256" key="1">
    <source>
        <dbReference type="SAM" id="SignalP"/>
    </source>
</evidence>
<evidence type="ECO:0000313" key="2">
    <source>
        <dbReference type="EMBL" id="GAA4496597.1"/>
    </source>
</evidence>
<feature type="chain" id="PRO_5046337220" description="Lipoprotein" evidence="1">
    <location>
        <begin position="22"/>
        <end position="181"/>
    </location>
</feature>
<proteinExistence type="predicted"/>
<feature type="signal peptide" evidence="1">
    <location>
        <begin position="1"/>
        <end position="21"/>
    </location>
</feature>
<organism evidence="2 3">
    <name type="scientific">Hymenobacter ginsengisoli</name>
    <dbReference type="NCBI Taxonomy" id="1051626"/>
    <lineage>
        <taxon>Bacteria</taxon>
        <taxon>Pseudomonadati</taxon>
        <taxon>Bacteroidota</taxon>
        <taxon>Cytophagia</taxon>
        <taxon>Cytophagales</taxon>
        <taxon>Hymenobacteraceae</taxon>
        <taxon>Hymenobacter</taxon>
    </lineage>
</organism>
<name>A0ABP8Q2L8_9BACT</name>
<sequence length="181" mass="19078">MMKKILLVLGAAIALTSCREAGTAVQSHPSATGTADAKVLRFDTTFFKTSGARTYAHTYTGKMLVGQTKKVVVPVQINWTTVEQAGCPQVAAVQVYQLNGNDRRTSLMARAMRDAVCKPGPQPAGATQPAGSSPAYAGAAYLKLIGESREIHRTTSVTFTLNGLGYHDTLDGDSAATSTVQ</sequence>
<dbReference type="EMBL" id="BAABGQ010000005">
    <property type="protein sequence ID" value="GAA4496597.1"/>
    <property type="molecule type" value="Genomic_DNA"/>
</dbReference>
<keyword evidence="3" id="KW-1185">Reference proteome</keyword>
<accession>A0ABP8Q2L8</accession>
<comment type="caution">
    <text evidence="2">The sequence shown here is derived from an EMBL/GenBank/DDBJ whole genome shotgun (WGS) entry which is preliminary data.</text>
</comment>
<keyword evidence="1" id="KW-0732">Signal</keyword>
<reference evidence="3" key="1">
    <citation type="journal article" date="2019" name="Int. J. Syst. Evol. Microbiol.">
        <title>The Global Catalogue of Microorganisms (GCM) 10K type strain sequencing project: providing services to taxonomists for standard genome sequencing and annotation.</title>
        <authorList>
            <consortium name="The Broad Institute Genomics Platform"/>
            <consortium name="The Broad Institute Genome Sequencing Center for Infectious Disease"/>
            <person name="Wu L."/>
            <person name="Ma J."/>
        </authorList>
    </citation>
    <scope>NUCLEOTIDE SEQUENCE [LARGE SCALE GENOMIC DNA]</scope>
    <source>
        <strain evidence="3">JCM 17841</strain>
    </source>
</reference>
<protein>
    <recommendedName>
        <fullName evidence="4">Lipoprotein</fullName>
    </recommendedName>
</protein>
<gene>
    <name evidence="2" type="ORF">GCM10023172_10200</name>
</gene>